<evidence type="ECO:0000313" key="14">
    <source>
        <dbReference type="EMBL" id="AMW33761.1"/>
    </source>
</evidence>
<dbReference type="InterPro" id="IPR044537">
    <property type="entry name" value="Rip2-like"/>
</dbReference>
<organism evidence="14 15">
    <name type="scientific">Fervidobacterium islandicum</name>
    <dbReference type="NCBI Taxonomy" id="2423"/>
    <lineage>
        <taxon>Bacteria</taxon>
        <taxon>Thermotogati</taxon>
        <taxon>Thermotogota</taxon>
        <taxon>Thermotogae</taxon>
        <taxon>Thermotogales</taxon>
        <taxon>Fervidobacteriaceae</taxon>
        <taxon>Fervidobacterium</taxon>
    </lineage>
</organism>
<keyword evidence="9" id="KW-0862">Zinc</keyword>
<accession>A0AAI8CNK4</accession>
<gene>
    <name evidence="14" type="ORF">NA23_07375</name>
</gene>
<feature type="transmembrane region" description="Helical" evidence="13">
    <location>
        <begin position="12"/>
        <end position="29"/>
    </location>
</feature>
<feature type="transmembrane region" description="Helical" evidence="13">
    <location>
        <begin position="162"/>
        <end position="183"/>
    </location>
</feature>
<dbReference type="AlphaFoldDB" id="A0AAI8CNK4"/>
<keyword evidence="12 13" id="KW-0472">Membrane</keyword>
<keyword evidence="10 13" id="KW-1133">Transmembrane helix</keyword>
<evidence type="ECO:0000256" key="2">
    <source>
        <dbReference type="ARBA" id="ARBA00004651"/>
    </source>
</evidence>
<sequence>MNQLISSLLKNVLYGFAAYILISWPRELLRCVFYRISFGRERTTNKLFPFLKKSLIGYVDPIGVLTFLFFDFGWTKPPLVDYIKVRRKKLFLFSLYGILASFLLGLIYGMASRFSNSPILFNLLYLSSKWSFTLGVISLIPFPPLDSSRMVLAFLTDKSYEWYIKFQFYGILFMLGLLVLWILPMIMHPLVIFITNVTNFIVFGNW</sequence>
<evidence type="ECO:0000256" key="1">
    <source>
        <dbReference type="ARBA" id="ARBA00001947"/>
    </source>
</evidence>
<reference evidence="14 15" key="1">
    <citation type="journal article" date="2015" name="Stand. Genomic Sci.">
        <title>Genome sequence of a native-feather degrading extremely thermophilic Eubacterium, Fervidobacterium islandicum AW-1.</title>
        <authorList>
            <person name="Lee Y.J."/>
            <person name="Jeong H."/>
            <person name="Park G.S."/>
            <person name="Kwak Y."/>
            <person name="Lee S.J."/>
            <person name="Lee S.J."/>
            <person name="Park M.K."/>
            <person name="Kim J.Y."/>
            <person name="Kang H.K."/>
            <person name="Shin J.H."/>
            <person name="Lee D.W."/>
        </authorList>
    </citation>
    <scope>NUCLEOTIDE SEQUENCE [LARGE SCALE GENOMIC DNA]</scope>
    <source>
        <strain evidence="14 15">AW-1</strain>
    </source>
</reference>
<keyword evidence="4" id="KW-1003">Cell membrane</keyword>
<feature type="transmembrane region" description="Helical" evidence="13">
    <location>
        <begin position="123"/>
        <end position="142"/>
    </location>
</feature>
<evidence type="ECO:0000256" key="4">
    <source>
        <dbReference type="ARBA" id="ARBA00022475"/>
    </source>
</evidence>
<dbReference type="GO" id="GO:0046872">
    <property type="term" value="F:metal ion binding"/>
    <property type="evidence" value="ECO:0007669"/>
    <property type="project" value="UniProtKB-KW"/>
</dbReference>
<keyword evidence="5 14" id="KW-0645">Protease</keyword>
<evidence type="ECO:0000256" key="13">
    <source>
        <dbReference type="SAM" id="Phobius"/>
    </source>
</evidence>
<evidence type="ECO:0000256" key="3">
    <source>
        <dbReference type="ARBA" id="ARBA00007931"/>
    </source>
</evidence>
<keyword evidence="8" id="KW-0378">Hydrolase</keyword>
<evidence type="ECO:0000256" key="8">
    <source>
        <dbReference type="ARBA" id="ARBA00022801"/>
    </source>
</evidence>
<comment type="cofactor">
    <cofactor evidence="1">
        <name>Zn(2+)</name>
        <dbReference type="ChEBI" id="CHEBI:29105"/>
    </cofactor>
</comment>
<dbReference type="GO" id="GO:0005886">
    <property type="term" value="C:plasma membrane"/>
    <property type="evidence" value="ECO:0007669"/>
    <property type="project" value="UniProtKB-SubCell"/>
</dbReference>
<evidence type="ECO:0000256" key="10">
    <source>
        <dbReference type="ARBA" id="ARBA00022989"/>
    </source>
</evidence>
<keyword evidence="11" id="KW-0482">Metalloprotease</keyword>
<evidence type="ECO:0000313" key="15">
    <source>
        <dbReference type="Proteomes" id="UP000093740"/>
    </source>
</evidence>
<dbReference type="GO" id="GO:0008237">
    <property type="term" value="F:metallopeptidase activity"/>
    <property type="evidence" value="ECO:0007669"/>
    <property type="project" value="UniProtKB-KW"/>
</dbReference>
<feature type="transmembrane region" description="Helical" evidence="13">
    <location>
        <begin position="90"/>
        <end position="111"/>
    </location>
</feature>
<comment type="similarity">
    <text evidence="3">Belongs to the peptidase M50B family.</text>
</comment>
<protein>
    <submittedName>
        <fullName evidence="14">Site-2 protease family protein</fullName>
    </submittedName>
</protein>
<dbReference type="PANTHER" id="PTHR35864:SF1">
    <property type="entry name" value="ZINC METALLOPROTEASE YWHC-RELATED"/>
    <property type="match status" value="1"/>
</dbReference>
<dbReference type="RefSeq" id="WP_033192692.1">
    <property type="nucleotide sequence ID" value="NZ_CP014334.2"/>
</dbReference>
<dbReference type="InterPro" id="IPR052348">
    <property type="entry name" value="Metallopeptidase_M50B"/>
</dbReference>
<dbReference type="KEGG" id="fia:NA23_07375"/>
<name>A0AAI8CNK4_FERIS</name>
<proteinExistence type="inferred from homology"/>
<dbReference type="EMBL" id="CP014334">
    <property type="protein sequence ID" value="AMW33761.1"/>
    <property type="molecule type" value="Genomic_DNA"/>
</dbReference>
<evidence type="ECO:0000256" key="7">
    <source>
        <dbReference type="ARBA" id="ARBA00022723"/>
    </source>
</evidence>
<keyword evidence="7" id="KW-0479">Metal-binding</keyword>
<dbReference type="CDD" id="cd06158">
    <property type="entry name" value="S2P-M50_like_1"/>
    <property type="match status" value="1"/>
</dbReference>
<evidence type="ECO:0000256" key="11">
    <source>
        <dbReference type="ARBA" id="ARBA00023049"/>
    </source>
</evidence>
<evidence type="ECO:0000256" key="5">
    <source>
        <dbReference type="ARBA" id="ARBA00022670"/>
    </source>
</evidence>
<keyword evidence="6 13" id="KW-0812">Transmembrane</keyword>
<comment type="subcellular location">
    <subcellularLocation>
        <location evidence="2">Cell membrane</location>
        <topology evidence="2">Multi-pass membrane protein</topology>
    </subcellularLocation>
</comment>
<feature type="transmembrane region" description="Helical" evidence="13">
    <location>
        <begin position="50"/>
        <end position="70"/>
    </location>
</feature>
<evidence type="ECO:0000256" key="9">
    <source>
        <dbReference type="ARBA" id="ARBA00022833"/>
    </source>
</evidence>
<dbReference type="Proteomes" id="UP000093740">
    <property type="component" value="Chromosome"/>
</dbReference>
<dbReference type="GO" id="GO:0006508">
    <property type="term" value="P:proteolysis"/>
    <property type="evidence" value="ECO:0007669"/>
    <property type="project" value="UniProtKB-KW"/>
</dbReference>
<keyword evidence="15" id="KW-1185">Reference proteome</keyword>
<dbReference type="PANTHER" id="PTHR35864">
    <property type="entry name" value="ZINC METALLOPROTEASE MJ0611-RELATED"/>
    <property type="match status" value="1"/>
</dbReference>
<evidence type="ECO:0000256" key="12">
    <source>
        <dbReference type="ARBA" id="ARBA00023136"/>
    </source>
</evidence>
<evidence type="ECO:0000256" key="6">
    <source>
        <dbReference type="ARBA" id="ARBA00022692"/>
    </source>
</evidence>